<feature type="transmembrane region" description="Helical" evidence="1">
    <location>
        <begin position="124"/>
        <end position="140"/>
    </location>
</feature>
<dbReference type="KEGG" id="bhc:JFL75_20395"/>
<dbReference type="InterPro" id="IPR037185">
    <property type="entry name" value="EmrE-like"/>
</dbReference>
<proteinExistence type="predicted"/>
<dbReference type="AlphaFoldDB" id="A0A7T8B946"/>
<feature type="transmembrane region" description="Helical" evidence="1">
    <location>
        <begin position="69"/>
        <end position="90"/>
    </location>
</feature>
<feature type="transmembrane region" description="Helical" evidence="1">
    <location>
        <begin position="266"/>
        <end position="284"/>
    </location>
</feature>
<evidence type="ECO:0000256" key="1">
    <source>
        <dbReference type="SAM" id="Phobius"/>
    </source>
</evidence>
<name>A0A7T8B946_9SPIR</name>
<dbReference type="GO" id="GO:0016020">
    <property type="term" value="C:membrane"/>
    <property type="evidence" value="ECO:0007669"/>
    <property type="project" value="InterPro"/>
</dbReference>
<dbReference type="EMBL" id="CP067089">
    <property type="protein sequence ID" value="QQO09259.1"/>
    <property type="molecule type" value="Genomic_DNA"/>
</dbReference>
<feature type="domain" description="EamA" evidence="2">
    <location>
        <begin position="8"/>
        <end position="138"/>
    </location>
</feature>
<feature type="transmembrane region" description="Helical" evidence="1">
    <location>
        <begin position="7"/>
        <end position="27"/>
    </location>
</feature>
<accession>A0A7T8B946</accession>
<feature type="transmembrane region" description="Helical" evidence="1">
    <location>
        <begin position="178"/>
        <end position="195"/>
    </location>
</feature>
<reference evidence="3" key="1">
    <citation type="submission" date="2021-01" db="EMBL/GenBank/DDBJ databases">
        <title>Description of Breznakiella homolactica.</title>
        <authorList>
            <person name="Song Y."/>
            <person name="Brune A."/>
        </authorList>
    </citation>
    <scope>NUCLEOTIDE SEQUENCE</scope>
    <source>
        <strain evidence="3">RmG30</strain>
    </source>
</reference>
<keyword evidence="1" id="KW-1133">Transmembrane helix</keyword>
<feature type="transmembrane region" description="Helical" evidence="1">
    <location>
        <begin position="39"/>
        <end position="57"/>
    </location>
</feature>
<organism evidence="3 4">
    <name type="scientific">Breznakiella homolactica</name>
    <dbReference type="NCBI Taxonomy" id="2798577"/>
    <lineage>
        <taxon>Bacteria</taxon>
        <taxon>Pseudomonadati</taxon>
        <taxon>Spirochaetota</taxon>
        <taxon>Spirochaetia</taxon>
        <taxon>Spirochaetales</taxon>
        <taxon>Breznakiellaceae</taxon>
        <taxon>Breznakiella</taxon>
    </lineage>
</organism>
<feature type="transmembrane region" description="Helical" evidence="1">
    <location>
        <begin position="237"/>
        <end position="254"/>
    </location>
</feature>
<evidence type="ECO:0000313" key="3">
    <source>
        <dbReference type="EMBL" id="QQO09259.1"/>
    </source>
</evidence>
<feature type="transmembrane region" description="Helical" evidence="1">
    <location>
        <begin position="96"/>
        <end position="117"/>
    </location>
</feature>
<evidence type="ECO:0000259" key="2">
    <source>
        <dbReference type="Pfam" id="PF00892"/>
    </source>
</evidence>
<sequence length="294" mass="31016">MNRDDHLRGVLLVFAGIVVYSADALLIRMSDTGGFTAAFWRGLIAGLTLFVVFSVQYRGSMKRILTAGGIPMLVSGLLWALSGICFSLAVRLASTSVALVCLSTAPFFAALFSLLILKEKLSPLTLCCIAVSVAGIGYMYKDGIAPGTLAGNLAAMAAPVIIGLNFTNLHKHPSVSRVAVCMIGGFSGALISFAALRGNVLIPFSSLRYLLLLGAVVLPVGQLMVSLGTKYVPAPEVSLINSLETVLGIVYVWAFIGERPDRNCLIGGIAVTLAVALNSLVSLIRRRNRAGMRA</sequence>
<feature type="transmembrane region" description="Helical" evidence="1">
    <location>
        <begin position="207"/>
        <end position="225"/>
    </location>
</feature>
<keyword evidence="4" id="KW-1185">Reference proteome</keyword>
<dbReference type="InterPro" id="IPR000620">
    <property type="entry name" value="EamA_dom"/>
</dbReference>
<gene>
    <name evidence="3" type="ORF">JFL75_20395</name>
</gene>
<protein>
    <submittedName>
        <fullName evidence="3">EamA family transporter</fullName>
    </submittedName>
</protein>
<dbReference type="SUPFAM" id="SSF103481">
    <property type="entry name" value="Multidrug resistance efflux transporter EmrE"/>
    <property type="match status" value="2"/>
</dbReference>
<keyword evidence="1" id="KW-0472">Membrane</keyword>
<feature type="domain" description="EamA" evidence="2">
    <location>
        <begin position="151"/>
        <end position="279"/>
    </location>
</feature>
<dbReference type="PANTHER" id="PTHR22911">
    <property type="entry name" value="ACYL-MALONYL CONDENSING ENZYME-RELATED"/>
    <property type="match status" value="1"/>
</dbReference>
<dbReference type="Pfam" id="PF00892">
    <property type="entry name" value="EamA"/>
    <property type="match status" value="2"/>
</dbReference>
<evidence type="ECO:0000313" key="4">
    <source>
        <dbReference type="Proteomes" id="UP000595917"/>
    </source>
</evidence>
<dbReference type="Proteomes" id="UP000595917">
    <property type="component" value="Chromosome"/>
</dbReference>
<keyword evidence="1" id="KW-0812">Transmembrane</keyword>
<dbReference type="RefSeq" id="WP_215626565.1">
    <property type="nucleotide sequence ID" value="NZ_CP067089.2"/>
</dbReference>
<feature type="transmembrane region" description="Helical" evidence="1">
    <location>
        <begin position="146"/>
        <end position="166"/>
    </location>
</feature>